<dbReference type="RefSeq" id="WP_191284526.1">
    <property type="nucleotide sequence ID" value="NZ_BNCH01000001.1"/>
</dbReference>
<dbReference type="SUPFAM" id="SSF51621">
    <property type="entry name" value="Phosphoenolpyruvate/pyruvate domain"/>
    <property type="match status" value="1"/>
</dbReference>
<name>A0ABQ3ILS5_9RHOB</name>
<evidence type="ECO:0000313" key="2">
    <source>
        <dbReference type="Proteomes" id="UP000609802"/>
    </source>
</evidence>
<comment type="caution">
    <text evidence="1">The sequence shown here is derived from an EMBL/GenBank/DDBJ whole genome shotgun (WGS) entry which is preliminary data.</text>
</comment>
<dbReference type="PANTHER" id="PTHR42905:SF16">
    <property type="entry name" value="CARBOXYPHOSPHONOENOLPYRUVATE PHOSPHONOMUTASE-LIKE PROTEIN (AFU_ORTHOLOGUE AFUA_5G07230)"/>
    <property type="match status" value="1"/>
</dbReference>
<dbReference type="InterPro" id="IPR039556">
    <property type="entry name" value="ICL/PEPM"/>
</dbReference>
<organism evidence="1 2">
    <name type="scientific">Aliiroseovarius zhejiangensis</name>
    <dbReference type="NCBI Taxonomy" id="1632025"/>
    <lineage>
        <taxon>Bacteria</taxon>
        <taxon>Pseudomonadati</taxon>
        <taxon>Pseudomonadota</taxon>
        <taxon>Alphaproteobacteria</taxon>
        <taxon>Rhodobacterales</taxon>
        <taxon>Paracoccaceae</taxon>
        <taxon>Aliiroseovarius</taxon>
    </lineage>
</organism>
<dbReference type="InterPro" id="IPR040442">
    <property type="entry name" value="Pyrv_kinase-like_dom_sf"/>
</dbReference>
<dbReference type="Proteomes" id="UP000609802">
    <property type="component" value="Unassembled WGS sequence"/>
</dbReference>
<proteinExistence type="predicted"/>
<gene>
    <name evidence="1" type="ORF">GCM10016455_01020</name>
</gene>
<dbReference type="CDD" id="cd00377">
    <property type="entry name" value="ICL_PEPM"/>
    <property type="match status" value="1"/>
</dbReference>
<dbReference type="InterPro" id="IPR015813">
    <property type="entry name" value="Pyrv/PenolPyrv_kinase-like_dom"/>
</dbReference>
<dbReference type="PANTHER" id="PTHR42905">
    <property type="entry name" value="PHOSPHOENOLPYRUVATE CARBOXYLASE"/>
    <property type="match status" value="1"/>
</dbReference>
<dbReference type="Gene3D" id="3.20.20.60">
    <property type="entry name" value="Phosphoenolpyruvate-binding domains"/>
    <property type="match status" value="1"/>
</dbReference>
<keyword evidence="2" id="KW-1185">Reference proteome</keyword>
<reference evidence="2" key="1">
    <citation type="journal article" date="2019" name="Int. J. Syst. Evol. Microbiol.">
        <title>The Global Catalogue of Microorganisms (GCM) 10K type strain sequencing project: providing services to taxonomists for standard genome sequencing and annotation.</title>
        <authorList>
            <consortium name="The Broad Institute Genomics Platform"/>
            <consortium name="The Broad Institute Genome Sequencing Center for Infectious Disease"/>
            <person name="Wu L."/>
            <person name="Ma J."/>
        </authorList>
    </citation>
    <scope>NUCLEOTIDE SEQUENCE [LARGE SCALE GENOMIC DNA]</scope>
    <source>
        <strain evidence="2">KCTC 42443</strain>
    </source>
</reference>
<evidence type="ECO:0000313" key="1">
    <source>
        <dbReference type="EMBL" id="GHE85614.1"/>
    </source>
</evidence>
<dbReference type="EMBL" id="BNCH01000001">
    <property type="protein sequence ID" value="GHE85614.1"/>
    <property type="molecule type" value="Genomic_DNA"/>
</dbReference>
<evidence type="ECO:0008006" key="3">
    <source>
        <dbReference type="Google" id="ProtNLM"/>
    </source>
</evidence>
<accession>A0ABQ3ILS5</accession>
<dbReference type="Pfam" id="PF13714">
    <property type="entry name" value="PEP_mutase"/>
    <property type="match status" value="1"/>
</dbReference>
<protein>
    <recommendedName>
        <fullName evidence="3">Isocitrate lyase/phosphoenolpyruvate mutase family protein</fullName>
    </recommendedName>
</protein>
<sequence length="275" mass="28380">MNDQNRGTAFRALHQKGNPFILANAWDIGSAKMLAGLGAQAIGTSSAAHAFTLGRPDMGHVSRDEALAHAQDLVGAVQVPVSGDFENGFGDDPDTCAETVRLSYEAGLAGISIEDTALPAATPYDRAQAVERIKAAASAARALPGDFVLVARADGVMNGEYDLDEALARIIAYEAAGADCVYVPLPGTLADQARVCAATDLPVNALAAGPLSQVSRADLAQAGVARISLGSALARVTHRVIRDAAHAMFDSGDFSMLGKGMPGDEVDALLTAKPR</sequence>